<accession>A0ABQ3YTH5</accession>
<dbReference type="InterPro" id="IPR007627">
    <property type="entry name" value="RNA_pol_sigma70_r2"/>
</dbReference>
<dbReference type="Pfam" id="PF08281">
    <property type="entry name" value="Sigma70_r4_2"/>
    <property type="match status" value="1"/>
</dbReference>
<dbReference type="InterPro" id="IPR013325">
    <property type="entry name" value="RNA_pol_sigma_r2"/>
</dbReference>
<keyword evidence="2" id="KW-0805">Transcription regulation</keyword>
<feature type="domain" description="RNA polymerase sigma-70 region 2" evidence="6">
    <location>
        <begin position="26"/>
        <end position="84"/>
    </location>
</feature>
<evidence type="ECO:0000259" key="7">
    <source>
        <dbReference type="Pfam" id="PF08281"/>
    </source>
</evidence>
<dbReference type="InterPro" id="IPR013249">
    <property type="entry name" value="RNA_pol_sigma70_r4_t2"/>
</dbReference>
<evidence type="ECO:0000313" key="9">
    <source>
        <dbReference type="Proteomes" id="UP000637628"/>
    </source>
</evidence>
<dbReference type="InterPro" id="IPR036388">
    <property type="entry name" value="WH-like_DNA-bd_sf"/>
</dbReference>
<organism evidence="8 9">
    <name type="scientific">Paractinoplanes durhamensis</name>
    <dbReference type="NCBI Taxonomy" id="113563"/>
    <lineage>
        <taxon>Bacteria</taxon>
        <taxon>Bacillati</taxon>
        <taxon>Actinomycetota</taxon>
        <taxon>Actinomycetes</taxon>
        <taxon>Micromonosporales</taxon>
        <taxon>Micromonosporaceae</taxon>
        <taxon>Paractinoplanes</taxon>
    </lineage>
</organism>
<dbReference type="Pfam" id="PF04542">
    <property type="entry name" value="Sigma70_r2"/>
    <property type="match status" value="1"/>
</dbReference>
<comment type="similarity">
    <text evidence="1">Belongs to the sigma-70 factor family. ECF subfamily.</text>
</comment>
<evidence type="ECO:0000256" key="1">
    <source>
        <dbReference type="ARBA" id="ARBA00010641"/>
    </source>
</evidence>
<evidence type="ECO:0000256" key="3">
    <source>
        <dbReference type="ARBA" id="ARBA00023082"/>
    </source>
</evidence>
<evidence type="ECO:0000259" key="6">
    <source>
        <dbReference type="Pfam" id="PF04542"/>
    </source>
</evidence>
<dbReference type="InterPro" id="IPR013324">
    <property type="entry name" value="RNA_pol_sigma_r3/r4-like"/>
</dbReference>
<evidence type="ECO:0000256" key="4">
    <source>
        <dbReference type="ARBA" id="ARBA00023125"/>
    </source>
</evidence>
<dbReference type="PANTHER" id="PTHR43133">
    <property type="entry name" value="RNA POLYMERASE ECF-TYPE SIGMA FACTO"/>
    <property type="match status" value="1"/>
</dbReference>
<dbReference type="PANTHER" id="PTHR43133:SF8">
    <property type="entry name" value="RNA POLYMERASE SIGMA FACTOR HI_1459-RELATED"/>
    <property type="match status" value="1"/>
</dbReference>
<evidence type="ECO:0000313" key="8">
    <source>
        <dbReference type="EMBL" id="GIE00867.1"/>
    </source>
</evidence>
<name>A0ABQ3YTH5_9ACTN</name>
<evidence type="ECO:0000256" key="5">
    <source>
        <dbReference type="ARBA" id="ARBA00023163"/>
    </source>
</evidence>
<reference evidence="8 9" key="1">
    <citation type="submission" date="2021-01" db="EMBL/GenBank/DDBJ databases">
        <title>Whole genome shotgun sequence of Actinoplanes durhamensis NBRC 14914.</title>
        <authorList>
            <person name="Komaki H."/>
            <person name="Tamura T."/>
        </authorList>
    </citation>
    <scope>NUCLEOTIDE SEQUENCE [LARGE SCALE GENOMIC DNA]</scope>
    <source>
        <strain evidence="8 9">NBRC 14914</strain>
    </source>
</reference>
<dbReference type="SUPFAM" id="SSF88659">
    <property type="entry name" value="Sigma3 and sigma4 domains of RNA polymerase sigma factors"/>
    <property type="match status" value="1"/>
</dbReference>
<dbReference type="Gene3D" id="1.10.1740.10">
    <property type="match status" value="1"/>
</dbReference>
<comment type="caution">
    <text evidence="8">The sequence shown here is derived from an EMBL/GenBank/DDBJ whole genome shotgun (WGS) entry which is preliminary data.</text>
</comment>
<feature type="domain" description="RNA polymerase sigma factor 70 region 4 type 2" evidence="7">
    <location>
        <begin position="115"/>
        <end position="165"/>
    </location>
</feature>
<dbReference type="EMBL" id="BOML01000019">
    <property type="protein sequence ID" value="GIE00867.1"/>
    <property type="molecule type" value="Genomic_DNA"/>
</dbReference>
<gene>
    <name evidence="8" type="ORF">Adu01nite_22170</name>
</gene>
<dbReference type="SUPFAM" id="SSF88946">
    <property type="entry name" value="Sigma2 domain of RNA polymerase sigma factors"/>
    <property type="match status" value="1"/>
</dbReference>
<dbReference type="Proteomes" id="UP000637628">
    <property type="component" value="Unassembled WGS sequence"/>
</dbReference>
<proteinExistence type="inferred from homology"/>
<dbReference type="InterPro" id="IPR014284">
    <property type="entry name" value="RNA_pol_sigma-70_dom"/>
</dbReference>
<sequence length="178" mass="20089">MDEPEIQQAGAATEAAPPVAAEFADFYRAFMPRLVVFLRYQGASLNDAADLAQEAMIKAYAYWPTIEIPRAWTKRVASRLYGRRLAAVDEEPVAEVPERESLLTIEDVAEWEQRRDILRILDGLPFRQRQVLAWTLDGHTPAEIAEELRLPSETVRANLYKARKAVARRLAGDGGHDD</sequence>
<evidence type="ECO:0000256" key="2">
    <source>
        <dbReference type="ARBA" id="ARBA00023015"/>
    </source>
</evidence>
<dbReference type="InterPro" id="IPR039425">
    <property type="entry name" value="RNA_pol_sigma-70-like"/>
</dbReference>
<keyword evidence="4" id="KW-0238">DNA-binding</keyword>
<protein>
    <submittedName>
        <fullName evidence="8">Uncharacterized protein</fullName>
    </submittedName>
</protein>
<keyword evidence="5" id="KW-0804">Transcription</keyword>
<keyword evidence="9" id="KW-1185">Reference proteome</keyword>
<dbReference type="Gene3D" id="1.10.10.10">
    <property type="entry name" value="Winged helix-like DNA-binding domain superfamily/Winged helix DNA-binding domain"/>
    <property type="match status" value="1"/>
</dbReference>
<dbReference type="NCBIfam" id="TIGR02937">
    <property type="entry name" value="sigma70-ECF"/>
    <property type="match status" value="1"/>
</dbReference>
<dbReference type="RefSeq" id="WP_203726480.1">
    <property type="nucleotide sequence ID" value="NZ_BAAATX010000003.1"/>
</dbReference>
<keyword evidence="3" id="KW-0731">Sigma factor</keyword>